<evidence type="ECO:0000313" key="3">
    <source>
        <dbReference type="EMBL" id="MQY13743.1"/>
    </source>
</evidence>
<dbReference type="CDD" id="cd16936">
    <property type="entry name" value="HATPase_RsbW-like"/>
    <property type="match status" value="1"/>
</dbReference>
<evidence type="ECO:0000256" key="1">
    <source>
        <dbReference type="ARBA" id="ARBA00022527"/>
    </source>
</evidence>
<proteinExistence type="predicted"/>
<sequence>MADDAALIASELITNAVQHGRRNCVRVSVEHIAPQAVRVAVADFSHASPMPRKPEDDEGGGRGLMLVGALAEQWGIDKRRWGKVVWAVATRRPQPQSARKRPSR</sequence>
<protein>
    <recommendedName>
        <fullName evidence="2">Histidine kinase/HSP90-like ATPase domain-containing protein</fullName>
    </recommendedName>
</protein>
<dbReference type="InterPro" id="IPR050267">
    <property type="entry name" value="Anti-sigma-factor_SerPK"/>
</dbReference>
<keyword evidence="1" id="KW-0418">Kinase</keyword>
<dbReference type="PANTHER" id="PTHR35526:SF3">
    <property type="entry name" value="ANTI-SIGMA-F FACTOR RSBW"/>
    <property type="match status" value="1"/>
</dbReference>
<evidence type="ECO:0000313" key="4">
    <source>
        <dbReference type="Proteomes" id="UP000466345"/>
    </source>
</evidence>
<comment type="caution">
    <text evidence="3">The sequence shown here is derived from an EMBL/GenBank/DDBJ whole genome shotgun (WGS) entry which is preliminary data.</text>
</comment>
<keyword evidence="4" id="KW-1185">Reference proteome</keyword>
<dbReference type="Proteomes" id="UP000466345">
    <property type="component" value="Unassembled WGS sequence"/>
</dbReference>
<dbReference type="EMBL" id="WEGJ01000015">
    <property type="protein sequence ID" value="MQY13743.1"/>
    <property type="molecule type" value="Genomic_DNA"/>
</dbReference>
<dbReference type="Pfam" id="PF13581">
    <property type="entry name" value="HATPase_c_2"/>
    <property type="match status" value="1"/>
</dbReference>
<dbReference type="Gene3D" id="3.30.565.10">
    <property type="entry name" value="Histidine kinase-like ATPase, C-terminal domain"/>
    <property type="match status" value="1"/>
</dbReference>
<dbReference type="GO" id="GO:0004674">
    <property type="term" value="F:protein serine/threonine kinase activity"/>
    <property type="evidence" value="ECO:0007669"/>
    <property type="project" value="UniProtKB-KW"/>
</dbReference>
<feature type="domain" description="Histidine kinase/HSP90-like ATPase" evidence="2">
    <location>
        <begin position="3"/>
        <end position="87"/>
    </location>
</feature>
<accession>A0A7K0CKH7</accession>
<keyword evidence="1" id="KW-0723">Serine/threonine-protein kinase</keyword>
<name>A0A7K0CKH7_9ACTN</name>
<organism evidence="3 4">
    <name type="scientific">Streptomyces smaragdinus</name>
    <dbReference type="NCBI Taxonomy" id="2585196"/>
    <lineage>
        <taxon>Bacteria</taxon>
        <taxon>Bacillati</taxon>
        <taxon>Actinomycetota</taxon>
        <taxon>Actinomycetes</taxon>
        <taxon>Kitasatosporales</taxon>
        <taxon>Streptomycetaceae</taxon>
        <taxon>Streptomyces</taxon>
    </lineage>
</organism>
<dbReference type="InterPro" id="IPR036890">
    <property type="entry name" value="HATPase_C_sf"/>
</dbReference>
<evidence type="ECO:0000259" key="2">
    <source>
        <dbReference type="Pfam" id="PF13581"/>
    </source>
</evidence>
<dbReference type="InterPro" id="IPR003594">
    <property type="entry name" value="HATPase_dom"/>
</dbReference>
<dbReference type="PANTHER" id="PTHR35526">
    <property type="entry name" value="ANTI-SIGMA-F FACTOR RSBW-RELATED"/>
    <property type="match status" value="1"/>
</dbReference>
<dbReference type="AlphaFoldDB" id="A0A7K0CKH7"/>
<reference evidence="3 4" key="1">
    <citation type="submission" date="2019-10" db="EMBL/GenBank/DDBJ databases">
        <title>Streptomyces smaragdinus sp. nov. and Streptomyces fabii sp. nov., isolated from the gut of fungus growing-termite Macrotermes natalensis.</title>
        <authorList>
            <person name="Schwitalla J."/>
            <person name="Benndorf R."/>
            <person name="Martin K."/>
            <person name="De Beer W."/>
            <person name="Kaster A.-K."/>
            <person name="Vollmers J."/>
            <person name="Poulsen M."/>
            <person name="Beemelmanns C."/>
        </authorList>
    </citation>
    <scope>NUCLEOTIDE SEQUENCE [LARGE SCALE GENOMIC DNA]</scope>
    <source>
        <strain evidence="3 4">RB5</strain>
    </source>
</reference>
<gene>
    <name evidence="3" type="ORF">SRB5_38950</name>
</gene>
<keyword evidence="1" id="KW-0808">Transferase</keyword>
<dbReference type="SUPFAM" id="SSF55874">
    <property type="entry name" value="ATPase domain of HSP90 chaperone/DNA topoisomerase II/histidine kinase"/>
    <property type="match status" value="1"/>
</dbReference>